<evidence type="ECO:0008006" key="3">
    <source>
        <dbReference type="Google" id="ProtNLM"/>
    </source>
</evidence>
<dbReference type="SUPFAM" id="SSF56925">
    <property type="entry name" value="OMPA-like"/>
    <property type="match status" value="1"/>
</dbReference>
<organism evidence="1 2">
    <name type="scientific">Plebeiibacterium sediminum</name>
    <dbReference type="NCBI Taxonomy" id="2992112"/>
    <lineage>
        <taxon>Bacteria</taxon>
        <taxon>Pseudomonadati</taxon>
        <taxon>Bacteroidota</taxon>
        <taxon>Bacteroidia</taxon>
        <taxon>Marinilabiliales</taxon>
        <taxon>Marinilabiliaceae</taxon>
        <taxon>Plebeiibacterium</taxon>
    </lineage>
</organism>
<proteinExistence type="predicted"/>
<evidence type="ECO:0000313" key="2">
    <source>
        <dbReference type="Proteomes" id="UP001209229"/>
    </source>
</evidence>
<name>A0AAE3M4G4_9BACT</name>
<dbReference type="RefSeq" id="WP_301190396.1">
    <property type="nucleotide sequence ID" value="NZ_JAPDPJ010000019.1"/>
</dbReference>
<dbReference type="Proteomes" id="UP001209229">
    <property type="component" value="Unassembled WGS sequence"/>
</dbReference>
<gene>
    <name evidence="1" type="ORF">OM075_10155</name>
</gene>
<evidence type="ECO:0000313" key="1">
    <source>
        <dbReference type="EMBL" id="MCW3786831.1"/>
    </source>
</evidence>
<protein>
    <recommendedName>
        <fullName evidence="3">Outer membrane protein beta-barrel domain-containing protein</fullName>
    </recommendedName>
</protein>
<comment type="caution">
    <text evidence="1">The sequence shown here is derived from an EMBL/GenBank/DDBJ whole genome shotgun (WGS) entry which is preliminary data.</text>
</comment>
<dbReference type="Gene3D" id="2.40.160.20">
    <property type="match status" value="1"/>
</dbReference>
<reference evidence="1" key="1">
    <citation type="submission" date="2022-10" db="EMBL/GenBank/DDBJ databases">
        <authorList>
            <person name="Yu W.X."/>
        </authorList>
    </citation>
    <scope>NUCLEOTIDE SEQUENCE</scope>
    <source>
        <strain evidence="1">AAT</strain>
    </source>
</reference>
<dbReference type="EMBL" id="JAPDPJ010000019">
    <property type="protein sequence ID" value="MCW3786831.1"/>
    <property type="molecule type" value="Genomic_DNA"/>
</dbReference>
<keyword evidence="2" id="KW-1185">Reference proteome</keyword>
<sequence>MPHKKFFIITLFLQFILLNLYAQEKLMWGGGIGMVVPDNGFGKIVSKKNPTIDDFGFATVANPGINLNVGTLWMFNPRLSLLSELAYSYFPKDKKTWNSQQYGDIKVNYQMVNLSAQGNYYFSDQDIKPYLGAIFGLYYLRNYRDFNSSYASNESVSITTNTLHAGYGAEFGFLVELSKINYLQVGIRFSLIPDIEAEYIPEEDITINPHDKQNHWGLSAKLFFK</sequence>
<dbReference type="AlphaFoldDB" id="A0AAE3M4G4"/>
<dbReference type="InterPro" id="IPR011250">
    <property type="entry name" value="OMP/PagP_B-barrel"/>
</dbReference>
<accession>A0AAE3M4G4</accession>